<gene>
    <name evidence="1" type="primary">PARP9</name>
    <name evidence="1" type="ORF">GBF38_018085</name>
</gene>
<comment type="caution">
    <text evidence="1">The sequence shown here is derived from an EMBL/GenBank/DDBJ whole genome shotgun (WGS) entry which is preliminary data.</text>
</comment>
<accession>A0ACB7EG02</accession>
<name>A0ACB7EG02_NIBAL</name>
<evidence type="ECO:0000313" key="2">
    <source>
        <dbReference type="Proteomes" id="UP000805704"/>
    </source>
</evidence>
<dbReference type="EMBL" id="CM024796">
    <property type="protein sequence ID" value="KAG8000829.1"/>
    <property type="molecule type" value="Genomic_DNA"/>
</dbReference>
<sequence length="680" mass="75226">MEGRLDIPLNGPSLNIVRQCGRALCDILQSKFGCVATIDGVDFEGQQKKPTVAPEKRFDVKLHSDVQVSVWKGDLTNFLVDAVVNAANDRLQHYGGLALALSTVGGPKIQSDSDDYIKRHGPLNTGEAIVSDPGSLPCKKIIHAVGPRLPVSPFKSDVFHAEPLLQKAIKSILDKVKEERLNTVAIPAISSGLFNYPLPDCANTIVKAVKAYYEQSAGYRPKEILFVNHDEPTVREMERACHQILAPNKSKTYSQAARSTHSSDAKNSTLTVQLGNVHLTLKKGNIEDQQTDVIVNTTYDRDLSGVISRALLKKAGYEMQREMHKAHQSGCIIITNAYNLPCKAVHHVVFSEMRYGTTNQIALMVDFMMCCPAETGSFPHRDDFHGSRAPSPRISLSGPSDEATREAERWLQDLLFKTDGTVTICNNFIQHFGQKEHLHLSRIMKKGLSIAEFLHKGRASMIVNGNPAEDVVVAGLQVEAMLCNIQREFVREEENAMFVMLSQTVSFERKMVEQSTLEFTHRLSAFKPAGLRIVKVDKVENAALKQLFDLKKKQLGCSTAQQMFQCIPAQFCEMVSHIGFHAEFAPPDDPAYGEGIYFASTVKRAMEVWKEPNSEYVHFVEAEVLTGSSAGGKRGLILPPAVGTDPFTLYDSVGGHEISVVFSGYQALPKYIITCKIHNV</sequence>
<organism evidence="1 2">
    <name type="scientific">Nibea albiflora</name>
    <name type="common">Yellow drum</name>
    <name type="synonym">Corvina albiflora</name>
    <dbReference type="NCBI Taxonomy" id="240163"/>
    <lineage>
        <taxon>Eukaryota</taxon>
        <taxon>Metazoa</taxon>
        <taxon>Chordata</taxon>
        <taxon>Craniata</taxon>
        <taxon>Vertebrata</taxon>
        <taxon>Euteleostomi</taxon>
        <taxon>Actinopterygii</taxon>
        <taxon>Neopterygii</taxon>
        <taxon>Teleostei</taxon>
        <taxon>Neoteleostei</taxon>
        <taxon>Acanthomorphata</taxon>
        <taxon>Eupercaria</taxon>
        <taxon>Sciaenidae</taxon>
        <taxon>Nibea</taxon>
    </lineage>
</organism>
<evidence type="ECO:0000313" key="1">
    <source>
        <dbReference type="EMBL" id="KAG8000829.1"/>
    </source>
</evidence>
<proteinExistence type="predicted"/>
<keyword evidence="2" id="KW-1185">Reference proteome</keyword>
<dbReference type="Proteomes" id="UP000805704">
    <property type="component" value="Chromosome 8"/>
</dbReference>
<protein>
    <submittedName>
        <fullName evidence="1">Poly [ADP-ribose] polymerase 9</fullName>
    </submittedName>
</protein>
<reference evidence="1" key="1">
    <citation type="submission" date="2020-04" db="EMBL/GenBank/DDBJ databases">
        <title>A chromosome-scale assembly and high-density genetic map of the yellow drum (Nibea albiflora) genome.</title>
        <authorList>
            <person name="Xu D."/>
            <person name="Zhang W."/>
            <person name="Chen R."/>
            <person name="Tan P."/>
            <person name="Wang L."/>
            <person name="Song H."/>
            <person name="Tian L."/>
            <person name="Zhu Q."/>
            <person name="Wang B."/>
        </authorList>
    </citation>
    <scope>NUCLEOTIDE SEQUENCE</scope>
    <source>
        <strain evidence="1">ZJHYS-2018</strain>
    </source>
</reference>